<name>A0ABS1IXR4_9FIRM</name>
<organism evidence="10 11">
    <name type="scientific">Catonella massiliensis</name>
    <dbReference type="NCBI Taxonomy" id="2799636"/>
    <lineage>
        <taxon>Bacteria</taxon>
        <taxon>Bacillati</taxon>
        <taxon>Bacillota</taxon>
        <taxon>Clostridia</taxon>
        <taxon>Lachnospirales</taxon>
        <taxon>Lachnospiraceae</taxon>
        <taxon>Catonella</taxon>
    </lineage>
</organism>
<evidence type="ECO:0000256" key="5">
    <source>
        <dbReference type="ARBA" id="ARBA00024867"/>
    </source>
</evidence>
<reference evidence="10 11" key="1">
    <citation type="submission" date="2021-01" db="EMBL/GenBank/DDBJ databases">
        <title>Isolation and description of Catonella massiliensis sp. nov., a novel Catonella species, isolated from a stable periodontitis subject.</title>
        <authorList>
            <person name="Antezack A."/>
            <person name="Boxberger M."/>
            <person name="La Scola B."/>
            <person name="Monnet-Corti V."/>
        </authorList>
    </citation>
    <scope>NUCLEOTIDE SEQUENCE [LARGE SCALE GENOMIC DNA]</scope>
    <source>
        <strain evidence="10 11">Marseille-Q4567</strain>
    </source>
</reference>
<dbReference type="InterPro" id="IPR001789">
    <property type="entry name" value="Sig_transdc_resp-reg_receiver"/>
</dbReference>
<evidence type="ECO:0000256" key="2">
    <source>
        <dbReference type="ARBA" id="ARBA00022490"/>
    </source>
</evidence>
<dbReference type="PANTHER" id="PTHR37299">
    <property type="entry name" value="TRANSCRIPTIONAL REGULATOR-RELATED"/>
    <property type="match status" value="1"/>
</dbReference>
<comment type="caution">
    <text evidence="10">The sequence shown here is derived from an EMBL/GenBank/DDBJ whole genome shotgun (WGS) entry which is preliminary data.</text>
</comment>
<keyword evidence="7" id="KW-0597">Phosphoprotein</keyword>
<proteinExistence type="predicted"/>
<dbReference type="SMART" id="SM00448">
    <property type="entry name" value="REC"/>
    <property type="match status" value="1"/>
</dbReference>
<dbReference type="Proteomes" id="UP000604730">
    <property type="component" value="Unassembled WGS sequence"/>
</dbReference>
<accession>A0ABS1IXR4</accession>
<dbReference type="SMART" id="SM00850">
    <property type="entry name" value="LytTR"/>
    <property type="match status" value="1"/>
</dbReference>
<dbReference type="Pfam" id="PF04397">
    <property type="entry name" value="LytTR"/>
    <property type="match status" value="1"/>
</dbReference>
<evidence type="ECO:0000259" key="8">
    <source>
        <dbReference type="PROSITE" id="PS50110"/>
    </source>
</evidence>
<feature type="domain" description="Response regulatory" evidence="8">
    <location>
        <begin position="3"/>
        <end position="124"/>
    </location>
</feature>
<keyword evidence="4" id="KW-0010">Activator</keyword>
<dbReference type="PROSITE" id="PS50930">
    <property type="entry name" value="HTH_LYTTR"/>
    <property type="match status" value="1"/>
</dbReference>
<gene>
    <name evidence="10" type="ORF">JJN12_02645</name>
</gene>
<evidence type="ECO:0000256" key="3">
    <source>
        <dbReference type="ARBA" id="ARBA00023012"/>
    </source>
</evidence>
<sequence>MFRIAICDDVKAVCDDLKSVILSSDKLKNGELHIDVFNNGIALIEELKDNIRYDLIFLDIELGEINGVEVGHVIRDEIEDYNTKIVYISGKNSYDRQLFDVQPLTFISKPIEKEKVIKAVLLALKISNRENKTFKFISFKSTIKVPYSEILYFESYKREIKIICVKETYRFYGKMEEVKKQLPDFFIQPHRSYIVNYEQIKQFKPDEIITFNGDRIPISQSRRRAIKEIQIRIEKKRMEDELD</sequence>
<evidence type="ECO:0000313" key="11">
    <source>
        <dbReference type="Proteomes" id="UP000604730"/>
    </source>
</evidence>
<comment type="function">
    <text evidence="5">May play the central regulatory role in sporulation. It may be an element of the effector pathway responsible for the activation of sporulation genes in response to nutritional stress. Spo0A may act in concert with spo0H (a sigma factor) to control the expression of some genes that are critical to the sporulation process.</text>
</comment>
<dbReference type="InterPro" id="IPR007492">
    <property type="entry name" value="LytTR_DNA-bd_dom"/>
</dbReference>
<keyword evidence="2" id="KW-0963">Cytoplasm</keyword>
<dbReference type="InterPro" id="IPR046947">
    <property type="entry name" value="LytR-like"/>
</dbReference>
<keyword evidence="3" id="KW-0902">Two-component regulatory system</keyword>
<feature type="modified residue" description="4-aspartylphosphate" evidence="7">
    <location>
        <position position="59"/>
    </location>
</feature>
<evidence type="ECO:0000259" key="9">
    <source>
        <dbReference type="PROSITE" id="PS50930"/>
    </source>
</evidence>
<evidence type="ECO:0000313" key="10">
    <source>
        <dbReference type="EMBL" id="MBK5896686.1"/>
    </source>
</evidence>
<comment type="function">
    <text evidence="6">Required for high-level post-exponential phase expression of a series of secreted proteins.</text>
</comment>
<dbReference type="EMBL" id="JAEPRJ010000001">
    <property type="protein sequence ID" value="MBK5896686.1"/>
    <property type="molecule type" value="Genomic_DNA"/>
</dbReference>
<dbReference type="PROSITE" id="PS50110">
    <property type="entry name" value="RESPONSE_REGULATORY"/>
    <property type="match status" value="1"/>
</dbReference>
<dbReference type="Gene3D" id="3.40.50.2300">
    <property type="match status" value="1"/>
</dbReference>
<evidence type="ECO:0000256" key="6">
    <source>
        <dbReference type="ARBA" id="ARBA00037164"/>
    </source>
</evidence>
<evidence type="ECO:0000256" key="7">
    <source>
        <dbReference type="PROSITE-ProRule" id="PRU00169"/>
    </source>
</evidence>
<dbReference type="SUPFAM" id="SSF52172">
    <property type="entry name" value="CheY-like"/>
    <property type="match status" value="1"/>
</dbReference>
<dbReference type="Gene3D" id="2.40.50.1020">
    <property type="entry name" value="LytTr DNA-binding domain"/>
    <property type="match status" value="1"/>
</dbReference>
<evidence type="ECO:0000256" key="1">
    <source>
        <dbReference type="ARBA" id="ARBA00018672"/>
    </source>
</evidence>
<keyword evidence="11" id="KW-1185">Reference proteome</keyword>
<feature type="domain" description="HTH LytTR-type" evidence="9">
    <location>
        <begin position="134"/>
        <end position="232"/>
    </location>
</feature>
<dbReference type="RefSeq" id="WP_208428244.1">
    <property type="nucleotide sequence ID" value="NZ_JAEPRJ010000001.1"/>
</dbReference>
<dbReference type="PANTHER" id="PTHR37299:SF3">
    <property type="entry name" value="STAGE 0 SPORULATION PROTEIN A HOMOLOG"/>
    <property type="match status" value="1"/>
</dbReference>
<dbReference type="InterPro" id="IPR011006">
    <property type="entry name" value="CheY-like_superfamily"/>
</dbReference>
<dbReference type="Pfam" id="PF00072">
    <property type="entry name" value="Response_reg"/>
    <property type="match status" value="1"/>
</dbReference>
<evidence type="ECO:0000256" key="4">
    <source>
        <dbReference type="ARBA" id="ARBA00023159"/>
    </source>
</evidence>
<protein>
    <recommendedName>
        <fullName evidence="1">Stage 0 sporulation protein A homolog</fullName>
    </recommendedName>
</protein>